<evidence type="ECO:0000313" key="1">
    <source>
        <dbReference type="EMBL" id="CAD7399490.1"/>
    </source>
</evidence>
<reference evidence="1" key="1">
    <citation type="submission" date="2020-11" db="EMBL/GenBank/DDBJ databases">
        <authorList>
            <person name="Tran Van P."/>
        </authorList>
    </citation>
    <scope>NUCLEOTIDE SEQUENCE</scope>
</reference>
<dbReference type="EMBL" id="OD000836">
    <property type="protein sequence ID" value="CAD7399490.1"/>
    <property type="molecule type" value="Genomic_DNA"/>
</dbReference>
<gene>
    <name evidence="1" type="ORF">TPSB3V08_LOCUS2167</name>
</gene>
<proteinExistence type="predicted"/>
<name>A0A7R9GVM1_TIMPO</name>
<protein>
    <submittedName>
        <fullName evidence="1">Uncharacterized protein</fullName>
    </submittedName>
</protein>
<sequence length="166" mass="18268">MVHILLLEAKELATLVVFDLIARVSLMGAEAKSNNGTKLSRLRALLPVQCFAFPIFAASAALDRSFVIVLLISPYSRHLNILVNACKSVNSTSQSPARDTIHMVTDLLAVMPTTKAVFDWPPGLYTLCYGGEKDGRLSYCPGCQKSLLRHCMLMQQSMRVTSHDNV</sequence>
<organism evidence="1">
    <name type="scientific">Timema poppense</name>
    <name type="common">Walking stick</name>
    <dbReference type="NCBI Taxonomy" id="170557"/>
    <lineage>
        <taxon>Eukaryota</taxon>
        <taxon>Metazoa</taxon>
        <taxon>Ecdysozoa</taxon>
        <taxon>Arthropoda</taxon>
        <taxon>Hexapoda</taxon>
        <taxon>Insecta</taxon>
        <taxon>Pterygota</taxon>
        <taxon>Neoptera</taxon>
        <taxon>Polyneoptera</taxon>
        <taxon>Phasmatodea</taxon>
        <taxon>Timematodea</taxon>
        <taxon>Timematoidea</taxon>
        <taxon>Timematidae</taxon>
        <taxon>Timema</taxon>
    </lineage>
</organism>
<dbReference type="AlphaFoldDB" id="A0A7R9GVM1"/>
<accession>A0A7R9GVM1</accession>